<dbReference type="EMBL" id="JAYMGO010000009">
    <property type="protein sequence ID" value="KAL1267853.1"/>
    <property type="molecule type" value="Genomic_DNA"/>
</dbReference>
<reference evidence="1 2" key="1">
    <citation type="submission" date="2023-09" db="EMBL/GenBank/DDBJ databases">
        <authorList>
            <person name="Wang M."/>
        </authorList>
    </citation>
    <scope>NUCLEOTIDE SEQUENCE [LARGE SCALE GENOMIC DNA]</scope>
    <source>
        <strain evidence="1">GT-2023</strain>
        <tissue evidence="1">Liver</tissue>
    </source>
</reference>
<name>A0ABR3MT94_9TELE</name>
<accession>A0ABR3MT94</accession>
<sequence>MGEDDTFNKPVQLKAVKVPGMLQQRGARTIRDGENPLQEKRGSRAGWVWAAYRHSFRSSNHRPCQNSTQPEFRSLAELREIRERAIRGARQRIRALGCETQSGHPGHM</sequence>
<evidence type="ECO:0000313" key="1">
    <source>
        <dbReference type="EMBL" id="KAL1267853.1"/>
    </source>
</evidence>
<comment type="caution">
    <text evidence="1">The sequence shown here is derived from an EMBL/GenBank/DDBJ whole genome shotgun (WGS) entry which is preliminary data.</text>
</comment>
<organism evidence="1 2">
    <name type="scientific">Cirrhinus molitorella</name>
    <name type="common">mud carp</name>
    <dbReference type="NCBI Taxonomy" id="172907"/>
    <lineage>
        <taxon>Eukaryota</taxon>
        <taxon>Metazoa</taxon>
        <taxon>Chordata</taxon>
        <taxon>Craniata</taxon>
        <taxon>Vertebrata</taxon>
        <taxon>Euteleostomi</taxon>
        <taxon>Actinopterygii</taxon>
        <taxon>Neopterygii</taxon>
        <taxon>Teleostei</taxon>
        <taxon>Ostariophysi</taxon>
        <taxon>Cypriniformes</taxon>
        <taxon>Cyprinidae</taxon>
        <taxon>Labeoninae</taxon>
        <taxon>Labeonini</taxon>
        <taxon>Cirrhinus</taxon>
    </lineage>
</organism>
<protein>
    <submittedName>
        <fullName evidence="1">Uncharacterized protein</fullName>
    </submittedName>
</protein>
<keyword evidence="2" id="KW-1185">Reference proteome</keyword>
<proteinExistence type="predicted"/>
<dbReference type="Proteomes" id="UP001558613">
    <property type="component" value="Unassembled WGS sequence"/>
</dbReference>
<gene>
    <name evidence="1" type="ORF">QQF64_033216</name>
</gene>
<evidence type="ECO:0000313" key="2">
    <source>
        <dbReference type="Proteomes" id="UP001558613"/>
    </source>
</evidence>